<reference evidence="2" key="1">
    <citation type="submission" date="2014-09" db="EMBL/GenBank/DDBJ databases">
        <authorList>
            <person name="Magalhaes I.L.F."/>
            <person name="Oliveira U."/>
            <person name="Santos F.R."/>
            <person name="Vidigal T.H.D.A."/>
            <person name="Brescovit A.D."/>
            <person name="Santos A.J."/>
        </authorList>
    </citation>
    <scope>NUCLEOTIDE SEQUENCE</scope>
    <source>
        <tissue evidence="2">Shoot tissue taken approximately 20 cm above the soil surface</tissue>
    </source>
</reference>
<feature type="region of interest" description="Disordered" evidence="1">
    <location>
        <begin position="1"/>
        <end position="34"/>
    </location>
</feature>
<dbReference type="AlphaFoldDB" id="A0A0A9FF17"/>
<evidence type="ECO:0000313" key="2">
    <source>
        <dbReference type="EMBL" id="JAE10947.1"/>
    </source>
</evidence>
<sequence>MASPPSPPAPRGFSAETTGTRRERSATRATRIRG</sequence>
<feature type="compositionally biased region" description="Pro residues" evidence="1">
    <location>
        <begin position="1"/>
        <end position="10"/>
    </location>
</feature>
<accession>A0A0A9FF17</accession>
<proteinExistence type="predicted"/>
<evidence type="ECO:0000256" key="1">
    <source>
        <dbReference type="SAM" id="MobiDB-lite"/>
    </source>
</evidence>
<dbReference type="EMBL" id="GBRH01186949">
    <property type="protein sequence ID" value="JAE10947.1"/>
    <property type="molecule type" value="Transcribed_RNA"/>
</dbReference>
<protein>
    <submittedName>
        <fullName evidence="2">Uncharacterized protein</fullName>
    </submittedName>
</protein>
<organism evidence="2">
    <name type="scientific">Arundo donax</name>
    <name type="common">Giant reed</name>
    <name type="synonym">Donax arundinaceus</name>
    <dbReference type="NCBI Taxonomy" id="35708"/>
    <lineage>
        <taxon>Eukaryota</taxon>
        <taxon>Viridiplantae</taxon>
        <taxon>Streptophyta</taxon>
        <taxon>Embryophyta</taxon>
        <taxon>Tracheophyta</taxon>
        <taxon>Spermatophyta</taxon>
        <taxon>Magnoliopsida</taxon>
        <taxon>Liliopsida</taxon>
        <taxon>Poales</taxon>
        <taxon>Poaceae</taxon>
        <taxon>PACMAD clade</taxon>
        <taxon>Arundinoideae</taxon>
        <taxon>Arundineae</taxon>
        <taxon>Arundo</taxon>
    </lineage>
</organism>
<reference evidence="2" key="2">
    <citation type="journal article" date="2015" name="Data Brief">
        <title>Shoot transcriptome of the giant reed, Arundo donax.</title>
        <authorList>
            <person name="Barrero R.A."/>
            <person name="Guerrero F.D."/>
            <person name="Moolhuijzen P."/>
            <person name="Goolsby J.A."/>
            <person name="Tidwell J."/>
            <person name="Bellgard S.E."/>
            <person name="Bellgard M.I."/>
        </authorList>
    </citation>
    <scope>NUCLEOTIDE SEQUENCE</scope>
    <source>
        <tissue evidence="2">Shoot tissue taken approximately 20 cm above the soil surface</tissue>
    </source>
</reference>
<name>A0A0A9FF17_ARUDO</name>